<protein>
    <submittedName>
        <fullName evidence="1">Uncharacterized protein</fullName>
    </submittedName>
</protein>
<evidence type="ECO:0000313" key="1">
    <source>
        <dbReference type="EMBL" id="ORY02277.1"/>
    </source>
</evidence>
<proteinExistence type="predicted"/>
<dbReference type="PANTHER" id="PTHR39609:SF1">
    <property type="entry name" value="RFEG"/>
    <property type="match status" value="1"/>
</dbReference>
<dbReference type="Proteomes" id="UP000193144">
    <property type="component" value="Unassembled WGS sequence"/>
</dbReference>
<accession>A0A1Y1YX72</accession>
<sequence length="106" mass="11620">MSALNSYFIPGDGIAREVIFRDLGRYLGPDATARPGVGDSGNYVGVSGYWVKAHQNLTSEMIAKLKVDTEQWRKEVGAVAYTPSSFYDPRRSHWGPPTSVAQPNST</sequence>
<dbReference type="EMBL" id="MCFA01000159">
    <property type="protein sequence ID" value="ORY02277.1"/>
    <property type="molecule type" value="Genomic_DNA"/>
</dbReference>
<reference evidence="1 2" key="1">
    <citation type="submission" date="2016-07" db="EMBL/GenBank/DDBJ databases">
        <title>Pervasive Adenine N6-methylation of Active Genes in Fungi.</title>
        <authorList>
            <consortium name="DOE Joint Genome Institute"/>
            <person name="Mondo S.J."/>
            <person name="Dannebaum R.O."/>
            <person name="Kuo R.C."/>
            <person name="Labutti K."/>
            <person name="Haridas S."/>
            <person name="Kuo A."/>
            <person name="Salamov A."/>
            <person name="Ahrendt S.R."/>
            <person name="Lipzen A."/>
            <person name="Sullivan W."/>
            <person name="Andreopoulos W.B."/>
            <person name="Clum A."/>
            <person name="Lindquist E."/>
            <person name="Daum C."/>
            <person name="Ramamoorthy G.K."/>
            <person name="Gryganskyi A."/>
            <person name="Culley D."/>
            <person name="Magnuson J.K."/>
            <person name="James T.Y."/>
            <person name="O'Malley M.A."/>
            <person name="Stajich J.E."/>
            <person name="Spatafora J.W."/>
            <person name="Visel A."/>
            <person name="Grigoriev I.V."/>
        </authorList>
    </citation>
    <scope>NUCLEOTIDE SEQUENCE [LARGE SCALE GENOMIC DNA]</scope>
    <source>
        <strain evidence="1 2">CBS 115471</strain>
    </source>
</reference>
<gene>
    <name evidence="1" type="ORF">BCR34DRAFT_591966</name>
</gene>
<dbReference type="OrthoDB" id="4146887at2759"/>
<dbReference type="AlphaFoldDB" id="A0A1Y1YX72"/>
<keyword evidence="2" id="KW-1185">Reference proteome</keyword>
<evidence type="ECO:0000313" key="2">
    <source>
        <dbReference type="Proteomes" id="UP000193144"/>
    </source>
</evidence>
<name>A0A1Y1YX72_9PLEO</name>
<dbReference type="STRING" id="1231657.A0A1Y1YX72"/>
<organism evidence="1 2">
    <name type="scientific">Clohesyomyces aquaticus</name>
    <dbReference type="NCBI Taxonomy" id="1231657"/>
    <lineage>
        <taxon>Eukaryota</taxon>
        <taxon>Fungi</taxon>
        <taxon>Dikarya</taxon>
        <taxon>Ascomycota</taxon>
        <taxon>Pezizomycotina</taxon>
        <taxon>Dothideomycetes</taxon>
        <taxon>Pleosporomycetidae</taxon>
        <taxon>Pleosporales</taxon>
        <taxon>Lindgomycetaceae</taxon>
        <taxon>Clohesyomyces</taxon>
    </lineage>
</organism>
<comment type="caution">
    <text evidence="1">The sequence shown here is derived from an EMBL/GenBank/DDBJ whole genome shotgun (WGS) entry which is preliminary data.</text>
</comment>
<dbReference type="PANTHER" id="PTHR39609">
    <property type="entry name" value="RFEG-RELATED"/>
    <property type="match status" value="1"/>
</dbReference>